<dbReference type="RefSeq" id="WP_061458725.1">
    <property type="nucleotide sequence ID" value="NZ_KQ968747.1"/>
</dbReference>
<evidence type="ECO:0000313" key="2">
    <source>
        <dbReference type="EMBL" id="KXT68032.1"/>
    </source>
</evidence>
<sequence>MKKLLVNLIGFIVGISLFIGVTVSADTPMYRLYNPNSGEHFCTSSTYERDSLGSIGWKKEGVGWLAPDSGNPVYRLYNPNSGDHHYTQSAIERDSLTRIGWRYEGIAWQSGGSVPVYRLYNPNARTGTHHYTLSGGERNSLASIGWRYEGVSWYAINDGAAYADASSFSNSNGGNSGKSLVGPNADGMVYVASGGNSDVYWYRIENMPSNTNFNNVVKMSEQTAISRGKHHSEKEKYN</sequence>
<dbReference type="PATRIC" id="fig|315405.11.peg.1416"/>
<feature type="domain" description="DUF5648" evidence="1">
    <location>
        <begin position="28"/>
        <end position="155"/>
    </location>
</feature>
<organism evidence="2 3">
    <name type="scientific">Streptococcus gallolyticus</name>
    <dbReference type="NCBI Taxonomy" id="315405"/>
    <lineage>
        <taxon>Bacteria</taxon>
        <taxon>Bacillati</taxon>
        <taxon>Bacillota</taxon>
        <taxon>Bacilli</taxon>
        <taxon>Lactobacillales</taxon>
        <taxon>Streptococcaceae</taxon>
        <taxon>Streptococcus</taxon>
    </lineage>
</organism>
<dbReference type="EMBL" id="LQOF01000271">
    <property type="protein sequence ID" value="KXT68032.1"/>
    <property type="molecule type" value="Genomic_DNA"/>
</dbReference>
<protein>
    <recommendedName>
        <fullName evidence="1">DUF5648 domain-containing protein</fullName>
    </recommendedName>
</protein>
<accession>A0A139MWH5</accession>
<reference evidence="2 3" key="1">
    <citation type="submission" date="2016-01" db="EMBL/GenBank/DDBJ databases">
        <title>Highly variable Streptococcus oralis are common among viridans streptococci isolated from primates.</title>
        <authorList>
            <person name="Denapaite D."/>
            <person name="Rieger M."/>
            <person name="Koendgen S."/>
            <person name="Brueckner R."/>
            <person name="Ochigava I."/>
            <person name="Kappeler P."/>
            <person name="Maetz-Rensing K."/>
            <person name="Leendertz F."/>
            <person name="Hakenbeck R."/>
        </authorList>
    </citation>
    <scope>NUCLEOTIDE SEQUENCE [LARGE SCALE GENOMIC DNA]</scope>
    <source>
        <strain evidence="2 3">DD02</strain>
    </source>
</reference>
<dbReference type="Proteomes" id="UP000070198">
    <property type="component" value="Unassembled WGS sequence"/>
</dbReference>
<dbReference type="InterPro" id="IPR043708">
    <property type="entry name" value="DUF5648"/>
</dbReference>
<evidence type="ECO:0000259" key="1">
    <source>
        <dbReference type="Pfam" id="PF18885"/>
    </source>
</evidence>
<dbReference type="Pfam" id="PF18885">
    <property type="entry name" value="DUF5648"/>
    <property type="match status" value="1"/>
</dbReference>
<proteinExistence type="predicted"/>
<gene>
    <name evidence="2" type="ORF">SGADD02_01185</name>
</gene>
<evidence type="ECO:0000313" key="3">
    <source>
        <dbReference type="Proteomes" id="UP000070198"/>
    </source>
</evidence>
<name>A0A139MWH5_9STRE</name>
<comment type="caution">
    <text evidence="2">The sequence shown here is derived from an EMBL/GenBank/DDBJ whole genome shotgun (WGS) entry which is preliminary data.</text>
</comment>
<dbReference type="AlphaFoldDB" id="A0A139MWH5"/>